<name>A0A9E7KFT9_9LILI</name>
<keyword evidence="3" id="KW-1185">Reference proteome</keyword>
<dbReference type="Proteomes" id="UP001055439">
    <property type="component" value="Chromosome 7"/>
</dbReference>
<evidence type="ECO:0000313" key="2">
    <source>
        <dbReference type="EMBL" id="URE18938.1"/>
    </source>
</evidence>
<dbReference type="EMBL" id="CP097509">
    <property type="protein sequence ID" value="URE18938.1"/>
    <property type="molecule type" value="Genomic_DNA"/>
</dbReference>
<evidence type="ECO:0000313" key="3">
    <source>
        <dbReference type="Proteomes" id="UP001055439"/>
    </source>
</evidence>
<evidence type="ECO:0000256" key="1">
    <source>
        <dbReference type="SAM" id="Phobius"/>
    </source>
</evidence>
<dbReference type="AlphaFoldDB" id="A0A9E7KFT9"/>
<keyword evidence="1" id="KW-0472">Membrane</keyword>
<gene>
    <name evidence="2" type="ORF">MUK42_11970</name>
</gene>
<proteinExistence type="predicted"/>
<keyword evidence="1" id="KW-1133">Transmembrane helix</keyword>
<sequence length="158" mass="17657">MSASWGRATSLYICISADTDAEWRQHSCRATPTQMQSVSICVILFLLSLCLTSYCSFPPHPQQPSVILSSVDIRHHQKYNWDVEIIFLPIVSVLSLVKPMTLGNAACHKLVLILRHESQYYKYVLETPFALTGSHNLAKATAKGNTVVVVHEKSDGER</sequence>
<accession>A0A9E7KFT9</accession>
<dbReference type="OrthoDB" id="512438at2759"/>
<feature type="transmembrane region" description="Helical" evidence="1">
    <location>
        <begin position="37"/>
        <end position="57"/>
    </location>
</feature>
<reference evidence="2" key="1">
    <citation type="submission" date="2022-05" db="EMBL/GenBank/DDBJ databases">
        <title>The Musa troglodytarum L. genome provides insights into the mechanism of non-climacteric behaviour and enrichment of carotenoids.</title>
        <authorList>
            <person name="Wang J."/>
        </authorList>
    </citation>
    <scope>NUCLEOTIDE SEQUENCE</scope>
    <source>
        <tissue evidence="2">Leaf</tissue>
    </source>
</reference>
<organism evidence="2 3">
    <name type="scientific">Musa troglodytarum</name>
    <name type="common">fe'i banana</name>
    <dbReference type="NCBI Taxonomy" id="320322"/>
    <lineage>
        <taxon>Eukaryota</taxon>
        <taxon>Viridiplantae</taxon>
        <taxon>Streptophyta</taxon>
        <taxon>Embryophyta</taxon>
        <taxon>Tracheophyta</taxon>
        <taxon>Spermatophyta</taxon>
        <taxon>Magnoliopsida</taxon>
        <taxon>Liliopsida</taxon>
        <taxon>Zingiberales</taxon>
        <taxon>Musaceae</taxon>
        <taxon>Musa</taxon>
    </lineage>
</organism>
<keyword evidence="1" id="KW-0812">Transmembrane</keyword>
<protein>
    <submittedName>
        <fullName evidence="2">Uncharacterized protein</fullName>
    </submittedName>
</protein>